<evidence type="ECO:0000313" key="11">
    <source>
        <dbReference type="Proteomes" id="UP000440732"/>
    </source>
</evidence>
<evidence type="ECO:0000313" key="7">
    <source>
        <dbReference type="EMBL" id="KAE9268683.1"/>
    </source>
</evidence>
<evidence type="ECO:0000313" key="12">
    <source>
        <dbReference type="Proteomes" id="UP000460718"/>
    </source>
</evidence>
<evidence type="ECO:0000313" key="1">
    <source>
        <dbReference type="EMBL" id="KAE8999470.1"/>
    </source>
</evidence>
<dbReference type="Proteomes" id="UP000433483">
    <property type="component" value="Unassembled WGS sequence"/>
</dbReference>
<proteinExistence type="predicted"/>
<keyword evidence="8" id="KW-1185">Reference proteome</keyword>
<accession>A0A6A3VYA2</accession>
<dbReference type="Proteomes" id="UP000440732">
    <property type="component" value="Unassembled WGS sequence"/>
</dbReference>
<evidence type="ECO:0000313" key="5">
    <source>
        <dbReference type="EMBL" id="KAE9199879.1"/>
    </source>
</evidence>
<organism evidence="4 10">
    <name type="scientific">Phytophthora fragariae</name>
    <dbReference type="NCBI Taxonomy" id="53985"/>
    <lineage>
        <taxon>Eukaryota</taxon>
        <taxon>Sar</taxon>
        <taxon>Stramenopiles</taxon>
        <taxon>Oomycota</taxon>
        <taxon>Peronosporomycetes</taxon>
        <taxon>Peronosporales</taxon>
        <taxon>Peronosporaceae</taxon>
        <taxon>Phytophthora</taxon>
    </lineage>
</organism>
<dbReference type="Proteomes" id="UP000460718">
    <property type="component" value="Unassembled WGS sequence"/>
</dbReference>
<evidence type="ECO:0000313" key="4">
    <source>
        <dbReference type="EMBL" id="KAE9169934.1"/>
    </source>
</evidence>
<evidence type="ECO:0000313" key="8">
    <source>
        <dbReference type="Proteomes" id="UP000433483"/>
    </source>
</evidence>
<evidence type="ECO:0000313" key="14">
    <source>
        <dbReference type="Proteomes" id="UP000488956"/>
    </source>
</evidence>
<reference evidence="8 9" key="1">
    <citation type="submission" date="2018-08" db="EMBL/GenBank/DDBJ databases">
        <title>Genomic investigation of the strawberry pathogen Phytophthora fragariae indicates pathogenicity is determined by transcriptional variation in three key races.</title>
        <authorList>
            <person name="Adams T.M."/>
            <person name="Armitage A.D."/>
            <person name="Sobczyk M.K."/>
            <person name="Bates H.J."/>
            <person name="Dunwell J.M."/>
            <person name="Nellist C.F."/>
            <person name="Harrison R.J."/>
        </authorList>
    </citation>
    <scope>NUCLEOTIDE SEQUENCE [LARGE SCALE GENOMIC DNA]</scope>
    <source>
        <strain evidence="7 9">A4</strain>
        <strain evidence="4 10">BC-1</strain>
        <strain evidence="6 13">BC-23</strain>
        <strain evidence="5 8">NOV-27</strain>
        <strain evidence="2 11">NOV-5</strain>
        <strain evidence="3 14">ONT-3</strain>
        <strain evidence="1 12">SCRP245</strain>
    </source>
</reference>
<dbReference type="EMBL" id="QXGD01004566">
    <property type="protein sequence ID" value="KAE9169934.1"/>
    <property type="molecule type" value="Genomic_DNA"/>
</dbReference>
<gene>
    <name evidence="7" type="ORF">PF001_g29553</name>
    <name evidence="4" type="ORF">PF002_g30223</name>
    <name evidence="6" type="ORF">PF004_g14605</name>
    <name evidence="5" type="ORF">PF005_g15562</name>
    <name evidence="2" type="ORF">PF006_g24978</name>
    <name evidence="3" type="ORF">PF010_g14904</name>
    <name evidence="1" type="ORF">PF011_g14614</name>
</gene>
<evidence type="ECO:0000313" key="2">
    <source>
        <dbReference type="EMBL" id="KAE9091197.1"/>
    </source>
</evidence>
<dbReference type="Proteomes" id="UP000437068">
    <property type="component" value="Unassembled WGS sequence"/>
</dbReference>
<name>A0A6A3VYA2_9STRA</name>
<dbReference type="EMBL" id="QXFX01000946">
    <property type="protein sequence ID" value="KAE9100185.1"/>
    <property type="molecule type" value="Genomic_DNA"/>
</dbReference>
<sequence length="86" mass="9294">MRATASALPLITVTTPRTATSALPRLRRGSILPHRVRSAAPIKTECVQPTDHLILFLTFTMLKIPESAAPANARAIVEFAPTRPGH</sequence>
<evidence type="ECO:0000313" key="9">
    <source>
        <dbReference type="Proteomes" id="UP000437068"/>
    </source>
</evidence>
<dbReference type="EMBL" id="QXGB01000972">
    <property type="protein sequence ID" value="KAE9199879.1"/>
    <property type="molecule type" value="Genomic_DNA"/>
</dbReference>
<evidence type="ECO:0000313" key="10">
    <source>
        <dbReference type="Proteomes" id="UP000440367"/>
    </source>
</evidence>
<dbReference type="EMBL" id="QXGC01000940">
    <property type="protein sequence ID" value="KAE9215898.1"/>
    <property type="molecule type" value="Genomic_DNA"/>
</dbReference>
<comment type="caution">
    <text evidence="4">The sequence shown here is derived from an EMBL/GenBank/DDBJ whole genome shotgun (WGS) entry which is preliminary data.</text>
</comment>
<evidence type="ECO:0000313" key="3">
    <source>
        <dbReference type="EMBL" id="KAE9100185.1"/>
    </source>
</evidence>
<dbReference type="EMBL" id="QXGA01002845">
    <property type="protein sequence ID" value="KAE9091197.1"/>
    <property type="molecule type" value="Genomic_DNA"/>
</dbReference>
<dbReference type="Proteomes" id="UP000440367">
    <property type="component" value="Unassembled WGS sequence"/>
</dbReference>
<dbReference type="AlphaFoldDB" id="A0A6A3VYA2"/>
<protein>
    <submittedName>
        <fullName evidence="4">Uncharacterized protein</fullName>
    </submittedName>
</protein>
<evidence type="ECO:0000313" key="6">
    <source>
        <dbReference type="EMBL" id="KAE9215898.1"/>
    </source>
</evidence>
<dbReference type="EMBL" id="QXFW01000951">
    <property type="protein sequence ID" value="KAE8999470.1"/>
    <property type="molecule type" value="Genomic_DNA"/>
</dbReference>
<dbReference type="Proteomes" id="UP000488956">
    <property type="component" value="Unassembled WGS sequence"/>
</dbReference>
<dbReference type="EMBL" id="QXGE01005038">
    <property type="protein sequence ID" value="KAE9268683.1"/>
    <property type="molecule type" value="Genomic_DNA"/>
</dbReference>
<dbReference type="Proteomes" id="UP000476176">
    <property type="component" value="Unassembled WGS sequence"/>
</dbReference>
<evidence type="ECO:0000313" key="13">
    <source>
        <dbReference type="Proteomes" id="UP000476176"/>
    </source>
</evidence>